<dbReference type="PANTHER" id="PTHR12750:SF9">
    <property type="entry name" value="INOSITOL HEXAKISPHOSPHATE AND DIPHOSPHOINOSITOL-PENTAKISPHOSPHATE KINASE"/>
    <property type="match status" value="1"/>
</dbReference>
<evidence type="ECO:0000256" key="6">
    <source>
        <dbReference type="ARBA" id="ARBA00022840"/>
    </source>
</evidence>
<proteinExistence type="inferred from homology"/>
<comment type="similarity">
    <text evidence="1 9">Belongs to the histidine acid phosphatase family. VIP1 subfamily.</text>
</comment>
<feature type="compositionally biased region" description="Basic and acidic residues" evidence="10">
    <location>
        <begin position="377"/>
        <end position="405"/>
    </location>
</feature>
<gene>
    <name evidence="12" type="ORF">TeGR_g5218</name>
</gene>
<dbReference type="SUPFAM" id="SSF53254">
    <property type="entry name" value="Phosphoglycerate mutase-like"/>
    <property type="match status" value="1"/>
</dbReference>
<comment type="catalytic activity">
    <reaction evidence="7">
        <text>5-diphospho-1D-myo-inositol 1,2,3,4,6-pentakisphosphate + ATP + H(+) = 1,5-bis(diphospho)-1D-myo-inositol 2,3,4,6-tetrakisphosphate + ADP</text>
        <dbReference type="Rhea" id="RHEA:10276"/>
        <dbReference type="ChEBI" id="CHEBI:15378"/>
        <dbReference type="ChEBI" id="CHEBI:30616"/>
        <dbReference type="ChEBI" id="CHEBI:58628"/>
        <dbReference type="ChEBI" id="CHEBI:77983"/>
        <dbReference type="ChEBI" id="CHEBI:456216"/>
        <dbReference type="EC" id="2.7.4.24"/>
    </reaction>
    <physiologicalReaction direction="left-to-right" evidence="7">
        <dbReference type="Rhea" id="RHEA:10277"/>
    </physiologicalReaction>
</comment>
<evidence type="ECO:0000313" key="12">
    <source>
        <dbReference type="EMBL" id="GMI24684.1"/>
    </source>
</evidence>
<protein>
    <recommendedName>
        <fullName evidence="9">Inositol hexakisphosphate and diphosphoinositol-pentakisphosphate kinase</fullName>
        <ecNumber evidence="9">2.7.4.24</ecNumber>
    </recommendedName>
</protein>
<evidence type="ECO:0000313" key="13">
    <source>
        <dbReference type="Proteomes" id="UP001165060"/>
    </source>
</evidence>
<dbReference type="InterPro" id="IPR037446">
    <property type="entry name" value="His_Pase_VIP1"/>
</dbReference>
<comment type="catalytic activity">
    <reaction evidence="8">
        <text>1D-myo-inositol hexakisphosphate + ATP = 1-diphospho-1D-myo-inositol 2,3,4,5,6-pentakisphosphate + ADP</text>
        <dbReference type="Rhea" id="RHEA:37459"/>
        <dbReference type="ChEBI" id="CHEBI:30616"/>
        <dbReference type="ChEBI" id="CHEBI:58130"/>
        <dbReference type="ChEBI" id="CHEBI:74946"/>
        <dbReference type="ChEBI" id="CHEBI:456216"/>
        <dbReference type="EC" id="2.7.4.24"/>
    </reaction>
    <physiologicalReaction direction="left-to-right" evidence="8">
        <dbReference type="Rhea" id="RHEA:37460"/>
    </physiologicalReaction>
</comment>
<comment type="subcellular location">
    <subcellularLocation>
        <location evidence="9">Cytoplasm</location>
        <location evidence="9">Cytosol</location>
    </subcellularLocation>
</comment>
<dbReference type="Proteomes" id="UP001165060">
    <property type="component" value="Unassembled WGS sequence"/>
</dbReference>
<keyword evidence="11" id="KW-0472">Membrane</keyword>
<evidence type="ECO:0000256" key="3">
    <source>
        <dbReference type="ARBA" id="ARBA00022679"/>
    </source>
</evidence>
<evidence type="ECO:0000256" key="5">
    <source>
        <dbReference type="ARBA" id="ARBA00022777"/>
    </source>
</evidence>
<keyword evidence="5 9" id="KW-0418">Kinase</keyword>
<keyword evidence="2 9" id="KW-0963">Cytoplasm</keyword>
<sequence>CKDSIAETLQSDVDFSQLSVSDKAFQKAGVNSSKSAIYKALKEIKNPRQCLHKMHETVGLLVSQLDEMLGVMNSADEEVNEEGEGLKTGGKEDALSGIQLYKGETLLELAERWRLLHKKMYDEDKDEFDLTKVPDVHDNVRFDMLHNPHLGLTSTLESLYRLAKLLADCVVPQEYGVSIADKRAVATKMCKELVEKIKYDLIIAKTDNEVDMRYLVDTAYAADMSINTLGRRIRTRLYFTSESHLHSLLNVLRFTQSDSPDCLESPLTKEARRMLKATPELCYLTQIVLRLFEDVNQPPEHPKRFRVEISFSPGATADPKHLSEEMRDGEATRYDTTTCSEISHNMLTCDDIEAYLDESIKFGFTEKEVGGGEEDGMEKLKEQKKKEKEKKKEREKEVSQKVKDSVGAEVDDVRTILENGKGGAGGAGGGERVAGGGGGGQGAGGEEAPPVAEVELAEDREKRAALTNKMWALGSFAGVSMAMGVGCLVLAKSMSGGGKRWVR</sequence>
<feature type="region of interest" description="Disordered" evidence="10">
    <location>
        <begin position="417"/>
        <end position="451"/>
    </location>
</feature>
<feature type="compositionally biased region" description="Gly residues" evidence="10">
    <location>
        <begin position="420"/>
        <end position="445"/>
    </location>
</feature>
<organism evidence="12 13">
    <name type="scientific">Tetraparma gracilis</name>
    <dbReference type="NCBI Taxonomy" id="2962635"/>
    <lineage>
        <taxon>Eukaryota</taxon>
        <taxon>Sar</taxon>
        <taxon>Stramenopiles</taxon>
        <taxon>Ochrophyta</taxon>
        <taxon>Bolidophyceae</taxon>
        <taxon>Parmales</taxon>
        <taxon>Triparmaceae</taxon>
        <taxon>Tetraparma</taxon>
    </lineage>
</organism>
<keyword evidence="11" id="KW-0812">Transmembrane</keyword>
<feature type="transmembrane region" description="Helical" evidence="11">
    <location>
        <begin position="470"/>
        <end position="491"/>
    </location>
</feature>
<evidence type="ECO:0000256" key="10">
    <source>
        <dbReference type="SAM" id="MobiDB-lite"/>
    </source>
</evidence>
<comment type="function">
    <text evidence="9">Bifunctional inositol kinase that acts in concert with the IP6K kinases to synthesize the diphosphate group-containing inositol pyrophosphates diphosphoinositol pentakisphosphate, PP-InsP5, and bis-diphosphoinositol tetrakisphosphate, (PP)2-InsP4. PP-InsP5 and (PP)2-InsP4, also respectively called InsP7 and InsP8, may regulate a variety of cellular processes, including apoptosis, vesicle trafficking, cytoskeletal dynamics, and exocytosis. Phosphorylates inositol hexakisphosphate (InsP6).</text>
</comment>
<evidence type="ECO:0000256" key="4">
    <source>
        <dbReference type="ARBA" id="ARBA00022741"/>
    </source>
</evidence>
<keyword evidence="11" id="KW-1133">Transmembrane helix</keyword>
<feature type="region of interest" description="Disordered" evidence="10">
    <location>
        <begin position="367"/>
        <end position="405"/>
    </location>
</feature>
<dbReference type="EMBL" id="BRYB01001392">
    <property type="protein sequence ID" value="GMI24684.1"/>
    <property type="molecule type" value="Genomic_DNA"/>
</dbReference>
<evidence type="ECO:0000256" key="2">
    <source>
        <dbReference type="ARBA" id="ARBA00022490"/>
    </source>
</evidence>
<comment type="caution">
    <text evidence="12">The sequence shown here is derived from an EMBL/GenBank/DDBJ whole genome shotgun (WGS) entry which is preliminary data.</text>
</comment>
<accession>A0ABQ6ME84</accession>
<keyword evidence="4 9" id="KW-0547">Nucleotide-binding</keyword>
<keyword evidence="6 9" id="KW-0067">ATP-binding</keyword>
<evidence type="ECO:0000256" key="11">
    <source>
        <dbReference type="SAM" id="Phobius"/>
    </source>
</evidence>
<evidence type="ECO:0000256" key="7">
    <source>
        <dbReference type="ARBA" id="ARBA00033696"/>
    </source>
</evidence>
<feature type="non-terminal residue" evidence="12">
    <location>
        <position position="1"/>
    </location>
</feature>
<dbReference type="EC" id="2.7.4.24" evidence="9"/>
<evidence type="ECO:0000256" key="9">
    <source>
        <dbReference type="RuleBase" id="RU365032"/>
    </source>
</evidence>
<dbReference type="PANTHER" id="PTHR12750">
    <property type="entry name" value="DIPHOSPHOINOSITOL PENTAKISPHOSPHATE KINASE"/>
    <property type="match status" value="1"/>
</dbReference>
<evidence type="ECO:0000256" key="1">
    <source>
        <dbReference type="ARBA" id="ARBA00005609"/>
    </source>
</evidence>
<dbReference type="InterPro" id="IPR000560">
    <property type="entry name" value="His_Pase_clade-2"/>
</dbReference>
<name>A0ABQ6ME84_9STRA</name>
<evidence type="ECO:0000256" key="8">
    <source>
        <dbReference type="ARBA" id="ARBA00034629"/>
    </source>
</evidence>
<keyword evidence="3 9" id="KW-0808">Transferase</keyword>
<dbReference type="Pfam" id="PF00328">
    <property type="entry name" value="His_Phos_2"/>
    <property type="match status" value="1"/>
</dbReference>
<reference evidence="12 13" key="1">
    <citation type="journal article" date="2023" name="Commun. Biol.">
        <title>Genome analysis of Parmales, the sister group of diatoms, reveals the evolutionary specialization of diatoms from phago-mixotrophs to photoautotrophs.</title>
        <authorList>
            <person name="Ban H."/>
            <person name="Sato S."/>
            <person name="Yoshikawa S."/>
            <person name="Yamada K."/>
            <person name="Nakamura Y."/>
            <person name="Ichinomiya M."/>
            <person name="Sato N."/>
            <person name="Blanc-Mathieu R."/>
            <person name="Endo H."/>
            <person name="Kuwata A."/>
            <person name="Ogata H."/>
        </authorList>
    </citation>
    <scope>NUCLEOTIDE SEQUENCE [LARGE SCALE GENOMIC DNA]</scope>
</reference>
<dbReference type="InterPro" id="IPR029033">
    <property type="entry name" value="His_PPase_superfam"/>
</dbReference>
<keyword evidence="13" id="KW-1185">Reference proteome</keyword>